<dbReference type="OrthoDB" id="34397at2157"/>
<gene>
    <name evidence="1" type="ORF">DFR87_12190</name>
</gene>
<reference evidence="2" key="2">
    <citation type="submission" date="2020-03" db="EMBL/GenBank/DDBJ databases">
        <title>Complete Genome Sequences of Extremely Thermoacidophilic, Metal-Mobilizing Type-Strain Members of the Archaeal Family Sulfolobaceae: Acidianus brierleyi DSM-1651T, Acidianus sulfidivorans DSM-18786T, Metallosphaera hakonensis DSM-7519T, and Metallosphaera prunae DSM-10039T.</title>
        <authorList>
            <person name="Counts J.A."/>
            <person name="Kelly R.M."/>
        </authorList>
    </citation>
    <scope>NUCLEOTIDE SEQUENCE [LARGE SCALE GENOMIC DNA]</scope>
    <source>
        <strain evidence="2">HO1-1</strain>
    </source>
</reference>
<dbReference type="RefSeq" id="WP_110369617.1">
    <property type="nucleotide sequence ID" value="NZ_CP029287.2"/>
</dbReference>
<protein>
    <submittedName>
        <fullName evidence="1">Uncharacterized protein</fullName>
    </submittedName>
</protein>
<keyword evidence="2" id="KW-1185">Reference proteome</keyword>
<name>A0A2U9IW57_9CREN</name>
<dbReference type="EMBL" id="CP029287">
    <property type="protein sequence ID" value="AWS00312.1"/>
    <property type="molecule type" value="Genomic_DNA"/>
</dbReference>
<proteinExistence type="predicted"/>
<organism evidence="1 2">
    <name type="scientific">Metallosphaera hakonensis JCM 8857 = DSM 7519</name>
    <dbReference type="NCBI Taxonomy" id="1293036"/>
    <lineage>
        <taxon>Archaea</taxon>
        <taxon>Thermoproteota</taxon>
        <taxon>Thermoprotei</taxon>
        <taxon>Sulfolobales</taxon>
        <taxon>Sulfolobaceae</taxon>
        <taxon>Metallosphaera</taxon>
    </lineage>
</organism>
<dbReference type="GeneID" id="36836114"/>
<sequence length="178" mass="20624">MEAYVFWHRRDPNVPKERYEEYLKKFHEGLRQFDIRGFLGSASYRVDVPWMPKGDIYEDWYFILDSGVLDRLIEVVEGGARTIHDEVASFSAEGKGALFALKSGKHEILSRDIVTWISKPRGVSYEKFYSSLEIRGTLWRRLLAMGPTPEFCIIDREPLSHLGVESLQINRSLVLQAL</sequence>
<dbReference type="Proteomes" id="UP000247586">
    <property type="component" value="Chromosome"/>
</dbReference>
<reference evidence="1 2" key="1">
    <citation type="submission" date="2018-05" db="EMBL/GenBank/DDBJ databases">
        <title>Complete Genome Sequences of Extremely Thermoacidophilic, Metal-Mobilizing Type-Strain Members of the Archaeal Family Sulfolobaceae: Acidianus brierleyi DSM-1651T, Acidianus sulfidivorans DSM-18786T, Metallosphaera hakonensis DSM-7519T, and Metallosphaera prunae DSM-10039T.</title>
        <authorList>
            <person name="Counts J.A."/>
            <person name="Kelly R.M."/>
        </authorList>
    </citation>
    <scope>NUCLEOTIDE SEQUENCE [LARGE SCALE GENOMIC DNA]</scope>
    <source>
        <strain evidence="1 2">HO1-1</strain>
    </source>
</reference>
<evidence type="ECO:0000313" key="2">
    <source>
        <dbReference type="Proteomes" id="UP000247586"/>
    </source>
</evidence>
<dbReference type="STRING" id="1293036.GCA_001315825_02050"/>
<evidence type="ECO:0000313" key="1">
    <source>
        <dbReference type="EMBL" id="AWS00312.1"/>
    </source>
</evidence>
<dbReference type="AlphaFoldDB" id="A0A2U9IW57"/>
<dbReference type="KEGG" id="mhk:DFR87_12190"/>
<reference evidence="2" key="3">
    <citation type="submission" date="2020-03" db="EMBL/GenBank/DDBJ databases">
        <title>Sequencing and Assembly of Multiple Reported Metal-Biooxidizing Members of the Extremely Thermoacidophilic Archaeal Family Sulfolobaceae.</title>
        <authorList>
            <person name="Counts J.A."/>
            <person name="Kelly R.M."/>
        </authorList>
    </citation>
    <scope>NUCLEOTIDE SEQUENCE [LARGE SCALE GENOMIC DNA]</scope>
    <source>
        <strain evidence="2">HO1-1</strain>
    </source>
</reference>
<accession>A0A2U9IW57</accession>